<feature type="non-terminal residue" evidence="3">
    <location>
        <position position="66"/>
    </location>
</feature>
<dbReference type="PANTHER" id="PTHR30537">
    <property type="entry name" value="HTH-TYPE TRANSCRIPTIONAL REGULATOR"/>
    <property type="match status" value="1"/>
</dbReference>
<dbReference type="AlphaFoldDB" id="A0A348WAP7"/>
<evidence type="ECO:0000313" key="4">
    <source>
        <dbReference type="Proteomes" id="UP000264719"/>
    </source>
</evidence>
<evidence type="ECO:0000313" key="3">
    <source>
        <dbReference type="EMBL" id="HAR51609.1"/>
    </source>
</evidence>
<accession>A0A348WAP7</accession>
<dbReference type="InterPro" id="IPR036390">
    <property type="entry name" value="WH_DNA-bd_sf"/>
</dbReference>
<sequence>MDTDALRLFVRAADLLNISAAGRDLGLAPAVASARLAKLEAALGTELLHRTTRKVSLSLEGADFLP</sequence>
<dbReference type="GO" id="GO:0006351">
    <property type="term" value="P:DNA-templated transcription"/>
    <property type="evidence" value="ECO:0007669"/>
    <property type="project" value="TreeGrafter"/>
</dbReference>
<dbReference type="InterPro" id="IPR036388">
    <property type="entry name" value="WH-like_DNA-bd_sf"/>
</dbReference>
<comment type="caution">
    <text evidence="3">The sequence shown here is derived from an EMBL/GenBank/DDBJ whole genome shotgun (WGS) entry which is preliminary data.</text>
</comment>
<dbReference type="Pfam" id="PF00126">
    <property type="entry name" value="HTH_1"/>
    <property type="match status" value="1"/>
</dbReference>
<feature type="domain" description="HTH lysR-type" evidence="2">
    <location>
        <begin position="1"/>
        <end position="58"/>
    </location>
</feature>
<dbReference type="SUPFAM" id="SSF46785">
    <property type="entry name" value="Winged helix' DNA-binding domain"/>
    <property type="match status" value="1"/>
</dbReference>
<dbReference type="InterPro" id="IPR058163">
    <property type="entry name" value="LysR-type_TF_proteobact-type"/>
</dbReference>
<dbReference type="Gene3D" id="1.10.10.10">
    <property type="entry name" value="Winged helix-like DNA-binding domain superfamily/Winged helix DNA-binding domain"/>
    <property type="match status" value="1"/>
</dbReference>
<dbReference type="GO" id="GO:0043565">
    <property type="term" value="F:sequence-specific DNA binding"/>
    <property type="evidence" value="ECO:0007669"/>
    <property type="project" value="TreeGrafter"/>
</dbReference>
<gene>
    <name evidence="3" type="ORF">DCS45_06970</name>
</gene>
<dbReference type="EMBL" id="DMVW01000071">
    <property type="protein sequence ID" value="HAR51609.1"/>
    <property type="molecule type" value="Genomic_DNA"/>
</dbReference>
<name>A0A348WAP7_9RHOB</name>
<proteinExistence type="inferred from homology"/>
<comment type="similarity">
    <text evidence="1">Belongs to the LysR transcriptional regulatory family.</text>
</comment>
<evidence type="ECO:0000256" key="1">
    <source>
        <dbReference type="ARBA" id="ARBA00009437"/>
    </source>
</evidence>
<dbReference type="PROSITE" id="PS50931">
    <property type="entry name" value="HTH_LYSR"/>
    <property type="match status" value="1"/>
</dbReference>
<dbReference type="Proteomes" id="UP000264719">
    <property type="component" value="Unassembled WGS sequence"/>
</dbReference>
<protein>
    <submittedName>
        <fullName evidence="3">LysR family transcriptional regulator</fullName>
    </submittedName>
</protein>
<dbReference type="PANTHER" id="PTHR30537:SF5">
    <property type="entry name" value="HTH-TYPE TRANSCRIPTIONAL ACTIVATOR TTDR-RELATED"/>
    <property type="match status" value="1"/>
</dbReference>
<dbReference type="GO" id="GO:0003700">
    <property type="term" value="F:DNA-binding transcription factor activity"/>
    <property type="evidence" value="ECO:0007669"/>
    <property type="project" value="InterPro"/>
</dbReference>
<reference evidence="3 4" key="1">
    <citation type="journal article" date="2018" name="Nat. Biotechnol.">
        <title>A standardized bacterial taxonomy based on genome phylogeny substantially revises the tree of life.</title>
        <authorList>
            <person name="Parks D.H."/>
            <person name="Chuvochina M."/>
            <person name="Waite D.W."/>
            <person name="Rinke C."/>
            <person name="Skarshewski A."/>
            <person name="Chaumeil P.A."/>
            <person name="Hugenholtz P."/>
        </authorList>
    </citation>
    <scope>NUCLEOTIDE SEQUENCE [LARGE SCALE GENOMIC DNA]</scope>
    <source>
        <strain evidence="3">UBA9169</strain>
    </source>
</reference>
<dbReference type="InterPro" id="IPR000847">
    <property type="entry name" value="LysR_HTH_N"/>
</dbReference>
<evidence type="ECO:0000259" key="2">
    <source>
        <dbReference type="PROSITE" id="PS50931"/>
    </source>
</evidence>
<organism evidence="3 4">
    <name type="scientific">Roseovarius nubinhibens</name>
    <dbReference type="NCBI Taxonomy" id="314263"/>
    <lineage>
        <taxon>Bacteria</taxon>
        <taxon>Pseudomonadati</taxon>
        <taxon>Pseudomonadota</taxon>
        <taxon>Alphaproteobacteria</taxon>
        <taxon>Rhodobacterales</taxon>
        <taxon>Roseobacteraceae</taxon>
        <taxon>Roseovarius</taxon>
    </lineage>
</organism>